<dbReference type="PROSITE" id="PS50850">
    <property type="entry name" value="MFS"/>
    <property type="match status" value="1"/>
</dbReference>
<keyword evidence="4 5" id="KW-0472">Membrane</keyword>
<dbReference type="GO" id="GO:0005886">
    <property type="term" value="C:plasma membrane"/>
    <property type="evidence" value="ECO:0007669"/>
    <property type="project" value="UniProtKB-SubCell"/>
</dbReference>
<feature type="transmembrane region" description="Helical" evidence="5">
    <location>
        <begin position="404"/>
        <end position="426"/>
    </location>
</feature>
<feature type="transmembrane region" description="Helical" evidence="5">
    <location>
        <begin position="369"/>
        <end position="392"/>
    </location>
</feature>
<dbReference type="PROSITE" id="PS51257">
    <property type="entry name" value="PROKAR_LIPOPROTEIN"/>
    <property type="match status" value="1"/>
</dbReference>
<evidence type="ECO:0000256" key="2">
    <source>
        <dbReference type="ARBA" id="ARBA00022692"/>
    </source>
</evidence>
<feature type="transmembrane region" description="Helical" evidence="5">
    <location>
        <begin position="180"/>
        <end position="205"/>
    </location>
</feature>
<dbReference type="PANTHER" id="PTHR11360">
    <property type="entry name" value="MONOCARBOXYLATE TRANSPORTER"/>
    <property type="match status" value="1"/>
</dbReference>
<comment type="caution">
    <text evidence="7">The sequence shown here is derived from an EMBL/GenBank/DDBJ whole genome shotgun (WGS) entry which is preliminary data.</text>
</comment>
<feature type="transmembrane region" description="Helical" evidence="5">
    <location>
        <begin position="93"/>
        <end position="112"/>
    </location>
</feature>
<evidence type="ECO:0000256" key="1">
    <source>
        <dbReference type="ARBA" id="ARBA00004651"/>
    </source>
</evidence>
<dbReference type="Gene3D" id="1.20.1250.20">
    <property type="entry name" value="MFS general substrate transporter like domains"/>
    <property type="match status" value="2"/>
</dbReference>
<dbReference type="EMBL" id="PPTU01000014">
    <property type="protein sequence ID" value="RDB69408.1"/>
    <property type="molecule type" value="Genomic_DNA"/>
</dbReference>
<dbReference type="Proteomes" id="UP000253970">
    <property type="component" value="Unassembled WGS sequence"/>
</dbReference>
<feature type="transmembrane region" description="Helical" evidence="5">
    <location>
        <begin position="149"/>
        <end position="168"/>
    </location>
</feature>
<feature type="transmembrane region" description="Helical" evidence="5">
    <location>
        <begin position="432"/>
        <end position="454"/>
    </location>
</feature>
<feature type="transmembrane region" description="Helical" evidence="5">
    <location>
        <begin position="342"/>
        <end position="363"/>
    </location>
</feature>
<evidence type="ECO:0000256" key="4">
    <source>
        <dbReference type="ARBA" id="ARBA00023136"/>
    </source>
</evidence>
<dbReference type="InterPro" id="IPR036259">
    <property type="entry name" value="MFS_trans_sf"/>
</dbReference>
<evidence type="ECO:0000256" key="5">
    <source>
        <dbReference type="SAM" id="Phobius"/>
    </source>
</evidence>
<dbReference type="SUPFAM" id="SSF103473">
    <property type="entry name" value="MFS general substrate transporter"/>
    <property type="match status" value="1"/>
</dbReference>
<dbReference type="InterPro" id="IPR020846">
    <property type="entry name" value="MFS_dom"/>
</dbReference>
<keyword evidence="2 5" id="KW-0812">Transmembrane</keyword>
<evidence type="ECO:0000259" key="6">
    <source>
        <dbReference type="PROSITE" id="PS50850"/>
    </source>
</evidence>
<dbReference type="InterPro" id="IPR050327">
    <property type="entry name" value="Proton-linked_MCT"/>
</dbReference>
<feature type="transmembrane region" description="Helical" evidence="5">
    <location>
        <begin position="310"/>
        <end position="330"/>
    </location>
</feature>
<comment type="subcellular location">
    <subcellularLocation>
        <location evidence="1">Cell membrane</location>
        <topology evidence="1">Multi-pass membrane protein</topology>
    </subcellularLocation>
</comment>
<feature type="transmembrane region" description="Helical" evidence="5">
    <location>
        <begin position="56"/>
        <end position="81"/>
    </location>
</feature>
<feature type="domain" description="Major facilitator superfamily (MFS) profile" evidence="6">
    <location>
        <begin position="57"/>
        <end position="457"/>
    </location>
</feature>
<feature type="transmembrane region" description="Helical" evidence="5">
    <location>
        <begin position="277"/>
        <end position="298"/>
    </location>
</feature>
<protein>
    <submittedName>
        <fullName evidence="7">MFS transporter</fullName>
    </submittedName>
</protein>
<dbReference type="PANTHER" id="PTHR11360:SF290">
    <property type="entry name" value="MONOCARBOXYLATE MFS PERMEASE"/>
    <property type="match status" value="1"/>
</dbReference>
<evidence type="ECO:0000256" key="3">
    <source>
        <dbReference type="ARBA" id="ARBA00022989"/>
    </source>
</evidence>
<dbReference type="AlphaFoldDB" id="A0A369MCB8"/>
<gene>
    <name evidence="7" type="ORF">C1875_09980</name>
</gene>
<name>A0A369MCB8_EGGLN</name>
<feature type="transmembrane region" description="Helical" evidence="5">
    <location>
        <begin position="124"/>
        <end position="143"/>
    </location>
</feature>
<sequence length="465" mass="48946">MRLSLGYRANPHDDDDGKFLQAGSAGASCAALVPTASRTRRNEVETSSKKKSFFPYLVVATGIACCIGPSAMAFSCAGIFYTPVSETLGVGKGVLAIYMTVLCLSMTITLPFAGKLMETKDIRVLLSTAVALVGGSLIAMSFFNQVWQFYITGALIGVGEAFLLYLAVPTLINRWFKKRVGFFIGLCMAFTGIGGVIFNPIGGAFIASGPEGWRMGYLVFGIVALVVALPFTLFCVRSYPSDKGLQPVGADEVTSEGAAPAAALTGVSAKVAMRSTVFYMMAIFAGLINLCTVIYQFLPSYATSLGDQLPEIAALSATLASAAMLGQAIGKVALGAINDRSVYGGLAVGLGSGVIGLVLMWLIPGSVPVMLAGGFLFGIFYASATVQVPLMTRTIFGTREYSNIYSRVSMVASLCSAFAATLWGFLIDATGYSYMFIIGIVAVVLIGFGGYYALKAGRKLEHTTE</sequence>
<feature type="transmembrane region" description="Helical" evidence="5">
    <location>
        <begin position="217"/>
        <end position="236"/>
    </location>
</feature>
<dbReference type="InterPro" id="IPR011701">
    <property type="entry name" value="MFS"/>
</dbReference>
<dbReference type="Pfam" id="PF07690">
    <property type="entry name" value="MFS_1"/>
    <property type="match status" value="1"/>
</dbReference>
<accession>A0A369MCB8</accession>
<evidence type="ECO:0000313" key="8">
    <source>
        <dbReference type="Proteomes" id="UP000253970"/>
    </source>
</evidence>
<evidence type="ECO:0000313" key="7">
    <source>
        <dbReference type="EMBL" id="RDB69408.1"/>
    </source>
</evidence>
<organism evidence="7 8">
    <name type="scientific">Eggerthella lenta</name>
    <name type="common">Eubacterium lentum</name>
    <dbReference type="NCBI Taxonomy" id="84112"/>
    <lineage>
        <taxon>Bacteria</taxon>
        <taxon>Bacillati</taxon>
        <taxon>Actinomycetota</taxon>
        <taxon>Coriobacteriia</taxon>
        <taxon>Eggerthellales</taxon>
        <taxon>Eggerthellaceae</taxon>
        <taxon>Eggerthella</taxon>
    </lineage>
</organism>
<reference evidence="7 8" key="1">
    <citation type="journal article" date="2018" name="Elife">
        <title>Discovery and characterization of a prevalent human gut bacterial enzyme sufficient for the inactivation of a family of plant toxins.</title>
        <authorList>
            <person name="Koppel N."/>
            <person name="Bisanz J.E."/>
            <person name="Pandelia M.E."/>
            <person name="Turnbaugh P.J."/>
            <person name="Balskus E.P."/>
        </authorList>
    </citation>
    <scope>NUCLEOTIDE SEQUENCE [LARGE SCALE GENOMIC DNA]</scope>
    <source>
        <strain evidence="7 8">W1 BHI 6</strain>
    </source>
</reference>
<dbReference type="GO" id="GO:0022857">
    <property type="term" value="F:transmembrane transporter activity"/>
    <property type="evidence" value="ECO:0007669"/>
    <property type="project" value="InterPro"/>
</dbReference>
<proteinExistence type="predicted"/>
<keyword evidence="3 5" id="KW-1133">Transmembrane helix</keyword>